<evidence type="ECO:0000256" key="8">
    <source>
        <dbReference type="ARBA" id="ARBA00048488"/>
    </source>
</evidence>
<evidence type="ECO:0000256" key="5">
    <source>
        <dbReference type="ARBA" id="ARBA00022723"/>
    </source>
</evidence>
<dbReference type="FunFam" id="2.170.150.20:FF:000001">
    <property type="entry name" value="Peptide methionine sulfoxide reductase MsrB"/>
    <property type="match status" value="1"/>
</dbReference>
<dbReference type="InterPro" id="IPR028427">
    <property type="entry name" value="Met_Sox_Rdtase_MsrB"/>
</dbReference>
<evidence type="ECO:0000256" key="7">
    <source>
        <dbReference type="ARBA" id="ARBA00023002"/>
    </source>
</evidence>
<keyword evidence="7 11" id="KW-0560">Oxidoreductase</keyword>
<keyword evidence="5" id="KW-0479">Metal-binding</keyword>
<dbReference type="PANTHER" id="PTHR10173">
    <property type="entry name" value="METHIONINE SULFOXIDE REDUCTASE"/>
    <property type="match status" value="1"/>
</dbReference>
<evidence type="ECO:0000256" key="2">
    <source>
        <dbReference type="ARBA" id="ARBA00007174"/>
    </source>
</evidence>
<keyword evidence="6" id="KW-0862">Zinc</keyword>
<comment type="catalytic activity">
    <reaction evidence="8">
        <text>L-methionyl-[protein] + [thioredoxin]-disulfide + H2O = L-methionyl-(R)-S-oxide-[protein] + [thioredoxin]-dithiol</text>
        <dbReference type="Rhea" id="RHEA:24164"/>
        <dbReference type="Rhea" id="RHEA-COMP:10698"/>
        <dbReference type="Rhea" id="RHEA-COMP:10700"/>
        <dbReference type="Rhea" id="RHEA-COMP:12313"/>
        <dbReference type="Rhea" id="RHEA-COMP:12314"/>
        <dbReference type="ChEBI" id="CHEBI:15377"/>
        <dbReference type="ChEBI" id="CHEBI:16044"/>
        <dbReference type="ChEBI" id="CHEBI:29950"/>
        <dbReference type="ChEBI" id="CHEBI:45764"/>
        <dbReference type="ChEBI" id="CHEBI:50058"/>
        <dbReference type="EC" id="1.8.4.12"/>
    </reaction>
</comment>
<comment type="similarity">
    <text evidence="2">Belongs to the MsrB Met sulfoxide reductase family.</text>
</comment>
<evidence type="ECO:0000256" key="1">
    <source>
        <dbReference type="ARBA" id="ARBA00001947"/>
    </source>
</evidence>
<protein>
    <recommendedName>
        <fullName evidence="4">Peptide methionine sulfoxide reductase MsrB</fullName>
        <ecNumber evidence="3">1.8.4.12</ecNumber>
    </recommendedName>
    <alternativeName>
        <fullName evidence="9">Peptide-methionine (R)-S-oxide reductase</fullName>
    </alternativeName>
</protein>
<dbReference type="AlphaFoldDB" id="A0A378MZ74"/>
<dbReference type="GO" id="GO:0005737">
    <property type="term" value="C:cytoplasm"/>
    <property type="evidence" value="ECO:0007669"/>
    <property type="project" value="TreeGrafter"/>
</dbReference>
<accession>A0A378MZ74</accession>
<comment type="cofactor">
    <cofactor evidence="1">
        <name>Zn(2+)</name>
        <dbReference type="ChEBI" id="CHEBI:29105"/>
    </cofactor>
</comment>
<dbReference type="EC" id="1.8.4.12" evidence="3"/>
<dbReference type="Gene3D" id="2.170.150.20">
    <property type="entry name" value="Peptide methionine sulfoxide reductase"/>
    <property type="match status" value="1"/>
</dbReference>
<dbReference type="PANTHER" id="PTHR10173:SF52">
    <property type="entry name" value="METHIONINE-R-SULFOXIDE REDUCTASE B1"/>
    <property type="match status" value="1"/>
</dbReference>
<dbReference type="GO" id="GO:0030091">
    <property type="term" value="P:protein repair"/>
    <property type="evidence" value="ECO:0007669"/>
    <property type="project" value="InterPro"/>
</dbReference>
<evidence type="ECO:0000256" key="3">
    <source>
        <dbReference type="ARBA" id="ARBA00012499"/>
    </source>
</evidence>
<dbReference type="NCBIfam" id="TIGR00357">
    <property type="entry name" value="peptide-methionine (R)-S-oxide reductase MsrB"/>
    <property type="match status" value="1"/>
</dbReference>
<dbReference type="SUPFAM" id="SSF51316">
    <property type="entry name" value="Mss4-like"/>
    <property type="match status" value="1"/>
</dbReference>
<dbReference type="EMBL" id="UGPN01000002">
    <property type="protein sequence ID" value="STY61502.1"/>
    <property type="molecule type" value="Genomic_DNA"/>
</dbReference>
<dbReference type="PROSITE" id="PS51790">
    <property type="entry name" value="MSRB"/>
    <property type="match status" value="1"/>
</dbReference>
<dbReference type="InterPro" id="IPR002579">
    <property type="entry name" value="Met_Sox_Rdtase_MsrB_dom"/>
</dbReference>
<dbReference type="Pfam" id="PF01641">
    <property type="entry name" value="SelR"/>
    <property type="match status" value="1"/>
</dbReference>
<dbReference type="STRING" id="75985.WC39_06165"/>
<evidence type="ECO:0000313" key="11">
    <source>
        <dbReference type="EMBL" id="STY61502.1"/>
    </source>
</evidence>
<dbReference type="GO" id="GO:0006979">
    <property type="term" value="P:response to oxidative stress"/>
    <property type="evidence" value="ECO:0007669"/>
    <property type="project" value="InterPro"/>
</dbReference>
<dbReference type="InterPro" id="IPR011057">
    <property type="entry name" value="Mss4-like_sf"/>
</dbReference>
<feature type="domain" description="MsrB" evidence="10">
    <location>
        <begin position="28"/>
        <end position="150"/>
    </location>
</feature>
<evidence type="ECO:0000256" key="9">
    <source>
        <dbReference type="ARBA" id="ARBA00075819"/>
    </source>
</evidence>
<evidence type="ECO:0000259" key="10">
    <source>
        <dbReference type="PROSITE" id="PS51790"/>
    </source>
</evidence>
<dbReference type="GO" id="GO:0033743">
    <property type="term" value="F:peptide-methionine (R)-S-oxide reductase activity"/>
    <property type="evidence" value="ECO:0007669"/>
    <property type="project" value="UniProtKB-EC"/>
</dbReference>
<dbReference type="GO" id="GO:0046872">
    <property type="term" value="F:metal ion binding"/>
    <property type="evidence" value="ECO:0007669"/>
    <property type="project" value="UniProtKB-KW"/>
</dbReference>
<evidence type="ECO:0000256" key="4">
    <source>
        <dbReference type="ARBA" id="ARBA00021130"/>
    </source>
</evidence>
<dbReference type="Proteomes" id="UP000254802">
    <property type="component" value="Unassembled WGS sequence"/>
</dbReference>
<sequence length="158" mass="18138">MSNFEIYNDFQVKKSYNDFATILGELLMIKPIHALTEQQVDILINHGTERPFTGKFLNEHRVGIYRCARCHNDLFHSDTKFDAGCGWPSFYQTISESSLRYLDDYSLGRHRIEIRCGNCDSHMGHVFPDGPPPTGLRFCLNSAALNFKWEETGEEIDG</sequence>
<organism evidence="11 12">
    <name type="scientific">Mannheimia haemolytica</name>
    <name type="common">Pasteurella haemolytica</name>
    <dbReference type="NCBI Taxonomy" id="75985"/>
    <lineage>
        <taxon>Bacteria</taxon>
        <taxon>Pseudomonadati</taxon>
        <taxon>Pseudomonadota</taxon>
        <taxon>Gammaproteobacteria</taxon>
        <taxon>Pasteurellales</taxon>
        <taxon>Pasteurellaceae</taxon>
        <taxon>Mannheimia</taxon>
    </lineage>
</organism>
<name>A0A378MZ74_MANHA</name>
<evidence type="ECO:0000313" key="12">
    <source>
        <dbReference type="Proteomes" id="UP000254802"/>
    </source>
</evidence>
<evidence type="ECO:0000256" key="6">
    <source>
        <dbReference type="ARBA" id="ARBA00022833"/>
    </source>
</evidence>
<reference evidence="11 12" key="1">
    <citation type="submission" date="2018-06" db="EMBL/GenBank/DDBJ databases">
        <authorList>
            <consortium name="Pathogen Informatics"/>
            <person name="Doyle S."/>
        </authorList>
    </citation>
    <scope>NUCLEOTIDE SEQUENCE [LARGE SCALE GENOMIC DNA]</scope>
    <source>
        <strain evidence="11 12">NCTC10638</strain>
    </source>
</reference>
<proteinExistence type="inferred from homology"/>
<gene>
    <name evidence="11" type="primary">msrB</name>
    <name evidence="11" type="ORF">NCTC10638_02719</name>
</gene>